<dbReference type="Proteomes" id="UP000377595">
    <property type="component" value="Unassembled WGS sequence"/>
</dbReference>
<reference evidence="1 2" key="1">
    <citation type="submission" date="2019-10" db="EMBL/GenBank/DDBJ databases">
        <title>Whole genome shotgun sequence of Acrocarpospora pleiomorpha NBRC 16267.</title>
        <authorList>
            <person name="Ichikawa N."/>
            <person name="Kimura A."/>
            <person name="Kitahashi Y."/>
            <person name="Komaki H."/>
            <person name="Oguchi A."/>
        </authorList>
    </citation>
    <scope>NUCLEOTIDE SEQUENCE [LARGE SCALE GENOMIC DNA]</scope>
    <source>
        <strain evidence="1 2">NBRC 16267</strain>
    </source>
</reference>
<accession>A0A5M3XPH2</accession>
<name>A0A5M3XPH2_9ACTN</name>
<proteinExistence type="predicted"/>
<organism evidence="1 2">
    <name type="scientific">Acrocarpospora pleiomorpha</name>
    <dbReference type="NCBI Taxonomy" id="90975"/>
    <lineage>
        <taxon>Bacteria</taxon>
        <taxon>Bacillati</taxon>
        <taxon>Actinomycetota</taxon>
        <taxon>Actinomycetes</taxon>
        <taxon>Streptosporangiales</taxon>
        <taxon>Streptosporangiaceae</taxon>
        <taxon>Acrocarpospora</taxon>
    </lineage>
</organism>
<dbReference type="EMBL" id="BLAF01000038">
    <property type="protein sequence ID" value="GES23134.1"/>
    <property type="molecule type" value="Genomic_DNA"/>
</dbReference>
<evidence type="ECO:0000313" key="1">
    <source>
        <dbReference type="EMBL" id="GES23134.1"/>
    </source>
</evidence>
<dbReference type="RefSeq" id="WP_155348047.1">
    <property type="nucleotide sequence ID" value="NZ_BAAAHM010000039.1"/>
</dbReference>
<comment type="caution">
    <text evidence="1">The sequence shown here is derived from an EMBL/GenBank/DDBJ whole genome shotgun (WGS) entry which is preliminary data.</text>
</comment>
<protein>
    <submittedName>
        <fullName evidence="1">Uncharacterized protein</fullName>
    </submittedName>
</protein>
<keyword evidence="2" id="KW-1185">Reference proteome</keyword>
<sequence>MDDIVMALATTLERLGIRIRRDLDVDAGEGVPPDDPVWAETIAGVAGYARECMRIIDDPRVAAILTARAK</sequence>
<gene>
    <name evidence="1" type="ORF">Aple_060330</name>
</gene>
<dbReference type="AlphaFoldDB" id="A0A5M3XPH2"/>
<evidence type="ECO:0000313" key="2">
    <source>
        <dbReference type="Proteomes" id="UP000377595"/>
    </source>
</evidence>